<dbReference type="SUPFAM" id="SSF160996">
    <property type="entry name" value="HI0933 insert domain-like"/>
    <property type="match status" value="1"/>
</dbReference>
<dbReference type="Pfam" id="PF03486">
    <property type="entry name" value="HI0933_like"/>
    <property type="match status" value="1"/>
</dbReference>
<evidence type="ECO:0000313" key="8">
    <source>
        <dbReference type="Proteomes" id="UP000003011"/>
    </source>
</evidence>
<dbReference type="Gene3D" id="3.50.50.60">
    <property type="entry name" value="FAD/NAD(P)-binding domain"/>
    <property type="match status" value="1"/>
</dbReference>
<dbReference type="NCBIfam" id="TIGR00275">
    <property type="entry name" value="aminoacetone oxidase family FAD-binding enzyme"/>
    <property type="match status" value="1"/>
</dbReference>
<feature type="domain" description="RsdA/BaiN/AoA(So)-like insert" evidence="6">
    <location>
        <begin position="195"/>
        <end position="357"/>
    </location>
</feature>
<dbReference type="InterPro" id="IPR023166">
    <property type="entry name" value="BaiN-like_dom_sf"/>
</dbReference>
<sequence length="417" mass="44855">MKTIIVIGAGAAGMIAALAAKSAARAGAVRVLLFDGNEKVGKKLFITGKGRCNVTNASDMKTVMENVVSNPKFLYSAFKCFGSADIMKILEDGGCRLKIERGNRVFPVSDHSSDVINTLYKLLKNAGVNIKLNCIIKKLLINDRKCSGVVLANGSSISADAVIVATGGISYRLTGSSGDGYKFASAAGHKVSELYPSLVPLVLSEHDCTRLQGLSLKNVNAAVYKGSKRIYEGFGELLFTHFGVSGPLILSASSYIAGLVKNGNLRLVIDLKPALDKNVLDARILRDFEKYKNKSLKNALGDLLLQSLIPVIIDRMNISPETRVNEIKKEHRHRLVNILKDFEFTITGMRGFDEAVVTKGGVSVKEVEPSSMESKLIKSLYFAGEVLDLDALTGGYNLQIAWSTGWMAGSCAAGSLL</sequence>
<evidence type="ECO:0000313" key="7">
    <source>
        <dbReference type="EMBL" id="EHI56511.1"/>
    </source>
</evidence>
<dbReference type="STRING" id="679200.HMPREF9333_00373"/>
<dbReference type="Gene3D" id="2.40.30.10">
    <property type="entry name" value="Translation factors"/>
    <property type="match status" value="1"/>
</dbReference>
<evidence type="ECO:0000259" key="5">
    <source>
        <dbReference type="Pfam" id="PF03486"/>
    </source>
</evidence>
<dbReference type="SUPFAM" id="SSF51905">
    <property type="entry name" value="FAD/NAD(P)-binding domain"/>
    <property type="match status" value="1"/>
</dbReference>
<feature type="chain" id="PRO_5003477240" evidence="4">
    <location>
        <begin position="20"/>
        <end position="417"/>
    </location>
</feature>
<dbReference type="PRINTS" id="PR00411">
    <property type="entry name" value="PNDRDTASEI"/>
</dbReference>
<keyword evidence="8" id="KW-1185">Reference proteome</keyword>
<dbReference type="AlphaFoldDB" id="G5GFN4"/>
<keyword evidence="4" id="KW-0732">Signal</keyword>
<dbReference type="Pfam" id="PF22780">
    <property type="entry name" value="HI0933_like_1st"/>
    <property type="match status" value="1"/>
</dbReference>
<name>G5GFN4_9FIRM</name>
<dbReference type="PANTHER" id="PTHR42887:SF2">
    <property type="entry name" value="OS12G0638800 PROTEIN"/>
    <property type="match status" value="1"/>
</dbReference>
<keyword evidence="3" id="KW-0274">FAD</keyword>
<dbReference type="InterPro" id="IPR036188">
    <property type="entry name" value="FAD/NAD-bd_sf"/>
</dbReference>
<comment type="cofactor">
    <cofactor evidence="1">
        <name>FAD</name>
        <dbReference type="ChEBI" id="CHEBI:57692"/>
    </cofactor>
</comment>
<accession>G5GFN4</accession>
<evidence type="ECO:0000256" key="2">
    <source>
        <dbReference type="ARBA" id="ARBA00022630"/>
    </source>
</evidence>
<evidence type="ECO:0000259" key="6">
    <source>
        <dbReference type="Pfam" id="PF22780"/>
    </source>
</evidence>
<dbReference type="OrthoDB" id="9773233at2"/>
<dbReference type="InterPro" id="IPR004792">
    <property type="entry name" value="BaiN-like"/>
</dbReference>
<dbReference type="PATRIC" id="fig|679200.3.peg.399"/>
<dbReference type="InterPro" id="IPR057661">
    <property type="entry name" value="RsdA/BaiN/AoA(So)_Rossmann"/>
</dbReference>
<proteinExistence type="predicted"/>
<dbReference type="PANTHER" id="PTHR42887">
    <property type="entry name" value="OS12G0638800 PROTEIN"/>
    <property type="match status" value="1"/>
</dbReference>
<dbReference type="Proteomes" id="UP000003011">
    <property type="component" value="Unassembled WGS sequence"/>
</dbReference>
<dbReference type="EMBL" id="ACZL01000007">
    <property type="protein sequence ID" value="EHI56511.1"/>
    <property type="molecule type" value="Genomic_DNA"/>
</dbReference>
<dbReference type="RefSeq" id="WP_005539404.1">
    <property type="nucleotide sequence ID" value="NZ_JH378829.1"/>
</dbReference>
<protein>
    <submittedName>
        <fullName evidence="7">Uncharacterized protein</fullName>
    </submittedName>
</protein>
<evidence type="ECO:0000256" key="3">
    <source>
        <dbReference type="ARBA" id="ARBA00022827"/>
    </source>
</evidence>
<reference evidence="7 8" key="1">
    <citation type="submission" date="2011-08" db="EMBL/GenBank/DDBJ databases">
        <title>The Genome Sequence of Johnsonella ignava ATCC 51276.</title>
        <authorList>
            <consortium name="The Broad Institute Genome Sequencing Platform"/>
            <person name="Earl A."/>
            <person name="Ward D."/>
            <person name="Feldgarden M."/>
            <person name="Gevers D."/>
            <person name="Izard J."/>
            <person name="Blanton J.M."/>
            <person name="Baranova O.V."/>
            <person name="Dewhirst F.E."/>
            <person name="Young S.K."/>
            <person name="Zeng Q."/>
            <person name="Gargeya S."/>
            <person name="Fitzgerald M."/>
            <person name="Haas B."/>
            <person name="Abouelleil A."/>
            <person name="Alvarado L."/>
            <person name="Arachchi H.M."/>
            <person name="Berlin A."/>
            <person name="Brown A."/>
            <person name="Chapman S.B."/>
            <person name="Chen Z."/>
            <person name="Dunbar C."/>
            <person name="Freedman E."/>
            <person name="Gearin G."/>
            <person name="Gellesch M."/>
            <person name="Goldberg J."/>
            <person name="Griggs A."/>
            <person name="Gujja S."/>
            <person name="Heiman D."/>
            <person name="Howarth C."/>
            <person name="Larson L."/>
            <person name="Lui A."/>
            <person name="MacDonald P.J.P."/>
            <person name="Montmayeur A."/>
            <person name="Murphy C."/>
            <person name="Neiman D."/>
            <person name="Pearson M."/>
            <person name="Priest M."/>
            <person name="Roberts A."/>
            <person name="Saif S."/>
            <person name="Shea T."/>
            <person name="Shenoy N."/>
            <person name="Sisk P."/>
            <person name="Stolte C."/>
            <person name="Sykes S."/>
            <person name="Wortman J."/>
            <person name="Nusbaum C."/>
            <person name="Birren B."/>
        </authorList>
    </citation>
    <scope>NUCLEOTIDE SEQUENCE [LARGE SCALE GENOMIC DNA]</scope>
    <source>
        <strain evidence="7 8">ATCC 51276</strain>
    </source>
</reference>
<gene>
    <name evidence="7" type="ORF">HMPREF9333_00373</name>
</gene>
<dbReference type="PRINTS" id="PR00368">
    <property type="entry name" value="FADPNR"/>
</dbReference>
<dbReference type="Gene3D" id="1.10.8.260">
    <property type="entry name" value="HI0933 insert domain-like"/>
    <property type="match status" value="1"/>
</dbReference>
<evidence type="ECO:0000256" key="1">
    <source>
        <dbReference type="ARBA" id="ARBA00001974"/>
    </source>
</evidence>
<dbReference type="HOGENOM" id="CLU_025174_3_1_9"/>
<feature type="domain" description="RsdA/BaiN/AoA(So)-like Rossmann fold-like" evidence="5">
    <location>
        <begin position="3"/>
        <end position="410"/>
    </location>
</feature>
<keyword evidence="2" id="KW-0285">Flavoprotein</keyword>
<dbReference type="eggNOG" id="COG2081">
    <property type="taxonomic scope" value="Bacteria"/>
</dbReference>
<comment type="caution">
    <text evidence="7">The sequence shown here is derived from an EMBL/GenBank/DDBJ whole genome shotgun (WGS) entry which is preliminary data.</text>
</comment>
<dbReference type="InterPro" id="IPR055178">
    <property type="entry name" value="RsdA/BaiN/AoA(So)-like_dom"/>
</dbReference>
<feature type="signal peptide" evidence="4">
    <location>
        <begin position="1"/>
        <end position="19"/>
    </location>
</feature>
<evidence type="ECO:0000256" key="4">
    <source>
        <dbReference type="SAM" id="SignalP"/>
    </source>
</evidence>
<organism evidence="7 8">
    <name type="scientific">Johnsonella ignava ATCC 51276</name>
    <dbReference type="NCBI Taxonomy" id="679200"/>
    <lineage>
        <taxon>Bacteria</taxon>
        <taxon>Bacillati</taxon>
        <taxon>Bacillota</taxon>
        <taxon>Clostridia</taxon>
        <taxon>Lachnospirales</taxon>
        <taxon>Lachnospiraceae</taxon>
        <taxon>Johnsonella</taxon>
    </lineage>
</organism>